<accession>A0AAD8XTF3</accession>
<dbReference type="Proteomes" id="UP001224775">
    <property type="component" value="Unassembled WGS sequence"/>
</dbReference>
<evidence type="ECO:0000313" key="1">
    <source>
        <dbReference type="EMBL" id="KAK1733051.1"/>
    </source>
</evidence>
<feature type="non-terminal residue" evidence="1">
    <location>
        <position position="174"/>
    </location>
</feature>
<keyword evidence="2" id="KW-1185">Reference proteome</keyword>
<evidence type="ECO:0000313" key="2">
    <source>
        <dbReference type="Proteomes" id="UP001224775"/>
    </source>
</evidence>
<protein>
    <submittedName>
        <fullName evidence="1">Uncharacterized protein</fullName>
    </submittedName>
</protein>
<dbReference type="AlphaFoldDB" id="A0AAD8XTF3"/>
<gene>
    <name evidence="1" type="ORF">QTG54_016189</name>
</gene>
<organism evidence="1 2">
    <name type="scientific">Skeletonema marinoi</name>
    <dbReference type="NCBI Taxonomy" id="267567"/>
    <lineage>
        <taxon>Eukaryota</taxon>
        <taxon>Sar</taxon>
        <taxon>Stramenopiles</taxon>
        <taxon>Ochrophyta</taxon>
        <taxon>Bacillariophyta</taxon>
        <taxon>Coscinodiscophyceae</taxon>
        <taxon>Thalassiosirophycidae</taxon>
        <taxon>Thalassiosirales</taxon>
        <taxon>Skeletonemataceae</taxon>
        <taxon>Skeletonema</taxon>
        <taxon>Skeletonema marinoi-dohrnii complex</taxon>
    </lineage>
</organism>
<sequence length="174" mass="19908">MHHRTKINSDSENMAAYYDSPRQDSLLEHWPKPMALKSSLADSSTHNRSKKSRVRFSDSSWLHTYQRSPISLLRSLSYTKEDNDKFGKLALVEGMRIKDLIADAPQDSASQSIKHLLRRGSLSTDELIGIKPTRVRKMRKDHAAAVLRKQQELRQDRQTTNDLLSSLSKFAQSS</sequence>
<name>A0AAD8XTF3_9STRA</name>
<dbReference type="EMBL" id="JATAAI010000054">
    <property type="protein sequence ID" value="KAK1733051.1"/>
    <property type="molecule type" value="Genomic_DNA"/>
</dbReference>
<reference evidence="1" key="1">
    <citation type="submission" date="2023-06" db="EMBL/GenBank/DDBJ databases">
        <title>Survivors Of The Sea: Transcriptome response of Skeletonema marinoi to long-term dormancy.</title>
        <authorList>
            <person name="Pinder M.I.M."/>
            <person name="Kourtchenko O."/>
            <person name="Robertson E.K."/>
            <person name="Larsson T."/>
            <person name="Maumus F."/>
            <person name="Osuna-Cruz C.M."/>
            <person name="Vancaester E."/>
            <person name="Stenow R."/>
            <person name="Vandepoele K."/>
            <person name="Ploug H."/>
            <person name="Bruchert V."/>
            <person name="Godhe A."/>
            <person name="Topel M."/>
        </authorList>
    </citation>
    <scope>NUCLEOTIDE SEQUENCE</scope>
    <source>
        <strain evidence="1">R05AC</strain>
    </source>
</reference>
<comment type="caution">
    <text evidence="1">The sequence shown here is derived from an EMBL/GenBank/DDBJ whole genome shotgun (WGS) entry which is preliminary data.</text>
</comment>
<proteinExistence type="predicted"/>